<dbReference type="AlphaFoldDB" id="A0ABD5QKW5"/>
<protein>
    <submittedName>
        <fullName evidence="2">Uncharacterized protein</fullName>
    </submittedName>
</protein>
<comment type="caution">
    <text evidence="2">The sequence shown here is derived from an EMBL/GenBank/DDBJ whole genome shotgun (WGS) entry which is preliminary data.</text>
</comment>
<feature type="region of interest" description="Disordered" evidence="1">
    <location>
        <begin position="1"/>
        <end position="20"/>
    </location>
</feature>
<feature type="compositionally biased region" description="Polar residues" evidence="1">
    <location>
        <begin position="1"/>
        <end position="11"/>
    </location>
</feature>
<evidence type="ECO:0000313" key="2">
    <source>
        <dbReference type="EMBL" id="MFC4990214.1"/>
    </source>
</evidence>
<evidence type="ECO:0000313" key="3">
    <source>
        <dbReference type="Proteomes" id="UP001595925"/>
    </source>
</evidence>
<keyword evidence="3" id="KW-1185">Reference proteome</keyword>
<dbReference type="RefSeq" id="WP_224830279.1">
    <property type="nucleotide sequence ID" value="NZ_JAIVEF010000046.1"/>
</dbReference>
<dbReference type="Proteomes" id="UP001595925">
    <property type="component" value="Unassembled WGS sequence"/>
</dbReference>
<accession>A0ABD5QKW5</accession>
<sequence>MTTTQPTQETVSPPDAQPICFDRPTSAYEYLGLDTNDEHHHYDPIANQIHVTTSPPHEFHPDHTDDPWIRVHGPSRHTEHLGEYDDRGVPEWISYVHSVRGWAEYPTPIRTRRTPTHLTFELEHPVTPGDIERAYCDLQSLVSRTNPTLEGEHR</sequence>
<proteinExistence type="predicted"/>
<dbReference type="EMBL" id="JBHSJG010000064">
    <property type="protein sequence ID" value="MFC4990214.1"/>
    <property type="molecule type" value="Genomic_DNA"/>
</dbReference>
<reference evidence="2 3" key="1">
    <citation type="journal article" date="2019" name="Int. J. Syst. Evol. Microbiol.">
        <title>The Global Catalogue of Microorganisms (GCM) 10K type strain sequencing project: providing services to taxonomists for standard genome sequencing and annotation.</title>
        <authorList>
            <consortium name="The Broad Institute Genomics Platform"/>
            <consortium name="The Broad Institute Genome Sequencing Center for Infectious Disease"/>
            <person name="Wu L."/>
            <person name="Ma J."/>
        </authorList>
    </citation>
    <scope>NUCLEOTIDE SEQUENCE [LARGE SCALE GENOMIC DNA]</scope>
    <source>
        <strain evidence="2 3">CGMCC 1.15824</strain>
    </source>
</reference>
<gene>
    <name evidence="2" type="ORF">ACFPFO_21190</name>
</gene>
<evidence type="ECO:0000256" key="1">
    <source>
        <dbReference type="SAM" id="MobiDB-lite"/>
    </source>
</evidence>
<name>A0ABD5QKW5_9EURY</name>
<organism evidence="2 3">
    <name type="scientific">Saliphagus infecundisoli</name>
    <dbReference type="NCBI Taxonomy" id="1849069"/>
    <lineage>
        <taxon>Archaea</taxon>
        <taxon>Methanobacteriati</taxon>
        <taxon>Methanobacteriota</taxon>
        <taxon>Stenosarchaea group</taxon>
        <taxon>Halobacteria</taxon>
        <taxon>Halobacteriales</taxon>
        <taxon>Natrialbaceae</taxon>
        <taxon>Saliphagus</taxon>
    </lineage>
</organism>